<dbReference type="GeneID" id="85436756"/>
<keyword evidence="1" id="KW-0472">Membrane</keyword>
<protein>
    <submittedName>
        <fullName evidence="2">Uncharacterized protein</fullName>
    </submittedName>
</protein>
<dbReference type="RefSeq" id="XP_060410865.1">
    <property type="nucleotide sequence ID" value="XM_060552516.1"/>
</dbReference>
<reference evidence="2" key="1">
    <citation type="submission" date="2021-06" db="EMBL/GenBank/DDBJ databases">
        <title>Comparative genomics, transcriptomics and evolutionary studies reveal genomic signatures of adaptation to plant cell wall in hemibiotrophic fungi.</title>
        <authorList>
            <consortium name="DOE Joint Genome Institute"/>
            <person name="Baroncelli R."/>
            <person name="Diaz J.F."/>
            <person name="Benocci T."/>
            <person name="Peng M."/>
            <person name="Battaglia E."/>
            <person name="Haridas S."/>
            <person name="Andreopoulos W."/>
            <person name="Labutti K."/>
            <person name="Pangilinan J."/>
            <person name="Floch G.L."/>
            <person name="Makela M.R."/>
            <person name="Henrissat B."/>
            <person name="Grigoriev I.V."/>
            <person name="Crouch J.A."/>
            <person name="De Vries R.P."/>
            <person name="Sukno S.A."/>
            <person name="Thon M.R."/>
        </authorList>
    </citation>
    <scope>NUCLEOTIDE SEQUENCE</scope>
    <source>
        <strain evidence="2">CBS 125086</strain>
    </source>
</reference>
<dbReference type="EMBL" id="JAHLJV010000062">
    <property type="protein sequence ID" value="KAK1579762.1"/>
    <property type="molecule type" value="Genomic_DNA"/>
</dbReference>
<accession>A0AAD8PT51</accession>
<sequence>MTSICLRLCSLFTFTFTFLLLLLLLLPPLLPPLRLGSVFSFSFSFFRLPLASVFFFFFFFSVCTGTSLPTYLDCSCCPRCCEANDITMYLAWCGYLMSRIVFCLFNEPESLRPPLSLSLLLQTYIIKVRRFTHTDQTQTSSRQQGILALPPSMRMAI</sequence>
<keyword evidence="1" id="KW-0812">Transmembrane</keyword>
<organism evidence="2 3">
    <name type="scientific">Colletotrichum navitas</name>
    <dbReference type="NCBI Taxonomy" id="681940"/>
    <lineage>
        <taxon>Eukaryota</taxon>
        <taxon>Fungi</taxon>
        <taxon>Dikarya</taxon>
        <taxon>Ascomycota</taxon>
        <taxon>Pezizomycotina</taxon>
        <taxon>Sordariomycetes</taxon>
        <taxon>Hypocreomycetidae</taxon>
        <taxon>Glomerellales</taxon>
        <taxon>Glomerellaceae</taxon>
        <taxon>Colletotrichum</taxon>
        <taxon>Colletotrichum graminicola species complex</taxon>
    </lineage>
</organism>
<comment type="caution">
    <text evidence="2">The sequence shown here is derived from an EMBL/GenBank/DDBJ whole genome shotgun (WGS) entry which is preliminary data.</text>
</comment>
<dbReference type="Proteomes" id="UP001230504">
    <property type="component" value="Unassembled WGS sequence"/>
</dbReference>
<dbReference type="AlphaFoldDB" id="A0AAD8PT51"/>
<gene>
    <name evidence="2" type="ORF">LY79DRAFT_334403</name>
</gene>
<evidence type="ECO:0000313" key="2">
    <source>
        <dbReference type="EMBL" id="KAK1579762.1"/>
    </source>
</evidence>
<feature type="transmembrane region" description="Helical" evidence="1">
    <location>
        <begin position="46"/>
        <end position="63"/>
    </location>
</feature>
<keyword evidence="3" id="KW-1185">Reference proteome</keyword>
<evidence type="ECO:0000256" key="1">
    <source>
        <dbReference type="SAM" id="Phobius"/>
    </source>
</evidence>
<keyword evidence="1" id="KW-1133">Transmembrane helix</keyword>
<evidence type="ECO:0000313" key="3">
    <source>
        <dbReference type="Proteomes" id="UP001230504"/>
    </source>
</evidence>
<proteinExistence type="predicted"/>
<name>A0AAD8PT51_9PEZI</name>